<dbReference type="OrthoDB" id="9808590at2"/>
<dbReference type="InterPro" id="IPR001296">
    <property type="entry name" value="Glyco_trans_1"/>
</dbReference>
<dbReference type="GO" id="GO:0005829">
    <property type="term" value="C:cytosol"/>
    <property type="evidence" value="ECO:0007669"/>
    <property type="project" value="TreeGrafter"/>
</dbReference>
<dbReference type="CDD" id="cd03791">
    <property type="entry name" value="GT5_Glycogen_synthase_DULL1-like"/>
    <property type="match status" value="1"/>
</dbReference>
<dbReference type="PANTHER" id="PTHR45825:SF11">
    <property type="entry name" value="ALPHA AMYLASE DOMAIN-CONTAINING PROTEIN"/>
    <property type="match status" value="1"/>
</dbReference>
<dbReference type="GO" id="GO:0009011">
    <property type="term" value="F:alpha-1,4-glucan glucosyltransferase (ADP-glucose donor) activity"/>
    <property type="evidence" value="ECO:0007669"/>
    <property type="project" value="UniProtKB-UniRule"/>
</dbReference>
<dbReference type="Pfam" id="PF08323">
    <property type="entry name" value="Glyco_transf_5"/>
    <property type="match status" value="1"/>
</dbReference>
<keyword evidence="5 8" id="KW-0328">Glycosyltransferase</keyword>
<dbReference type="AlphaFoldDB" id="A0A1T4M452"/>
<comment type="similarity">
    <text evidence="4 8">Belongs to the glycosyltransferase 1 family. Bacterial/plant glycogen synthase subfamily.</text>
</comment>
<dbReference type="GeneID" id="78317104"/>
<evidence type="ECO:0000313" key="11">
    <source>
        <dbReference type="EMBL" id="SJZ61558.1"/>
    </source>
</evidence>
<dbReference type="PANTHER" id="PTHR45825">
    <property type="entry name" value="GRANULE-BOUND STARCH SYNTHASE 1, CHLOROPLASTIC/AMYLOPLASTIC"/>
    <property type="match status" value="1"/>
</dbReference>
<evidence type="ECO:0000256" key="6">
    <source>
        <dbReference type="ARBA" id="ARBA00022679"/>
    </source>
</evidence>
<feature type="domain" description="Glycosyl transferase family 1" evidence="9">
    <location>
        <begin position="291"/>
        <end position="429"/>
    </location>
</feature>
<evidence type="ECO:0000259" key="9">
    <source>
        <dbReference type="Pfam" id="PF00534"/>
    </source>
</evidence>
<dbReference type="GO" id="GO:0005978">
    <property type="term" value="P:glycogen biosynthetic process"/>
    <property type="evidence" value="ECO:0007669"/>
    <property type="project" value="UniProtKB-UniRule"/>
</dbReference>
<organism evidence="11 12">
    <name type="scientific">Treponema porcinum</name>
    <dbReference type="NCBI Taxonomy" id="261392"/>
    <lineage>
        <taxon>Bacteria</taxon>
        <taxon>Pseudomonadati</taxon>
        <taxon>Spirochaetota</taxon>
        <taxon>Spirochaetia</taxon>
        <taxon>Spirochaetales</taxon>
        <taxon>Treponemataceae</taxon>
        <taxon>Treponema</taxon>
    </lineage>
</organism>
<comment type="pathway">
    <text evidence="3 8">Glycan biosynthesis; glycogen biosynthesis.</text>
</comment>
<feature type="binding site" evidence="8">
    <location>
        <position position="15"/>
    </location>
    <ligand>
        <name>ADP-alpha-D-glucose</name>
        <dbReference type="ChEBI" id="CHEBI:57498"/>
    </ligand>
</feature>
<dbReference type="HAMAP" id="MF_00484">
    <property type="entry name" value="Glycogen_synth"/>
    <property type="match status" value="1"/>
</dbReference>
<evidence type="ECO:0000256" key="5">
    <source>
        <dbReference type="ARBA" id="ARBA00022676"/>
    </source>
</evidence>
<accession>A0A1T4M452</accession>
<keyword evidence="6 8" id="KW-0808">Transferase</keyword>
<evidence type="ECO:0000256" key="4">
    <source>
        <dbReference type="ARBA" id="ARBA00010281"/>
    </source>
</evidence>
<keyword evidence="7 8" id="KW-0320">Glycogen biosynthesis</keyword>
<sequence>MKILMISAEVFPFAKTGGLADAVAALAKALSEKGNDVKIVMPRYYKIDRKTVSLLKKGVCVCTGQQEVAVDFYCARLEKSAVEVYFVDYEKCFGREGLYGNSFEPDYHDNPFRFSLLARAAFSLCTETGWIPDIMHSHDWSSCMVPVLLKQCMRTENSPFKNTKSVLTIHNMGYQGRYPSGAFSLLGLPQEQFRAAGFEQYGCINFLKAGITCSDILTTVSPTYADEVKTQAGGFGLDGLIRVRADSFFGILNGADSADWNPASDSFLPANYSAENMAGKKICRRKLQQEFGLPADDEVPVIGMVSRLAEQKGIAEVFAPMYGCMYRMCTELRAQFVVVGSGERWCEDEIKVLAGKLPNLRAFVGYSEEKSRLVESGCDFFLMPSKYEPCGLNQIYSMLYGTLPIVRRTGGLADTVEQYDEQTGCGTGFTFGDLTPDTIFYTVQYAVDTFYRRREHYEKMQQQGMKKTFSWNDAAEKYLEVYKKAGV</sequence>
<reference evidence="11 12" key="1">
    <citation type="submission" date="2017-02" db="EMBL/GenBank/DDBJ databases">
        <authorList>
            <person name="Peterson S.W."/>
        </authorList>
    </citation>
    <scope>NUCLEOTIDE SEQUENCE [LARGE SCALE GENOMIC DNA]</scope>
    <source>
        <strain evidence="11 12">ATCC BAA-908</strain>
    </source>
</reference>
<dbReference type="Gene3D" id="3.40.50.2000">
    <property type="entry name" value="Glycogen Phosphorylase B"/>
    <property type="match status" value="2"/>
</dbReference>
<evidence type="ECO:0000256" key="7">
    <source>
        <dbReference type="ARBA" id="ARBA00023056"/>
    </source>
</evidence>
<feature type="domain" description="Starch synthase catalytic" evidence="10">
    <location>
        <begin position="2"/>
        <end position="242"/>
    </location>
</feature>
<dbReference type="InterPro" id="IPR011835">
    <property type="entry name" value="GS/SS"/>
</dbReference>
<evidence type="ECO:0000256" key="2">
    <source>
        <dbReference type="ARBA" id="ARBA00002764"/>
    </source>
</evidence>
<protein>
    <recommendedName>
        <fullName evidence="8">Glycogen synthase</fullName>
        <ecNumber evidence="8">2.4.1.21</ecNumber>
    </recommendedName>
    <alternativeName>
        <fullName evidence="8">Starch [bacterial glycogen] synthase</fullName>
    </alternativeName>
</protein>
<dbReference type="RefSeq" id="WP_078933726.1">
    <property type="nucleotide sequence ID" value="NZ_FUWG01000014.1"/>
</dbReference>
<comment type="function">
    <text evidence="2 8">Synthesizes alpha-1,4-glucan chains using ADP-glucose.</text>
</comment>
<evidence type="ECO:0000256" key="1">
    <source>
        <dbReference type="ARBA" id="ARBA00001478"/>
    </source>
</evidence>
<dbReference type="GO" id="GO:0004373">
    <property type="term" value="F:alpha-1,4-glucan glucosyltransferase (UDP-glucose donor) activity"/>
    <property type="evidence" value="ECO:0007669"/>
    <property type="project" value="InterPro"/>
</dbReference>
<evidence type="ECO:0000256" key="8">
    <source>
        <dbReference type="HAMAP-Rule" id="MF_00484"/>
    </source>
</evidence>
<dbReference type="NCBIfam" id="TIGR02095">
    <property type="entry name" value="glgA"/>
    <property type="match status" value="1"/>
</dbReference>
<dbReference type="Pfam" id="PF00534">
    <property type="entry name" value="Glycos_transf_1"/>
    <property type="match status" value="1"/>
</dbReference>
<comment type="catalytic activity">
    <reaction evidence="1 8">
        <text>[(1-&gt;4)-alpha-D-glucosyl](n) + ADP-alpha-D-glucose = [(1-&gt;4)-alpha-D-glucosyl](n+1) + ADP + H(+)</text>
        <dbReference type="Rhea" id="RHEA:18189"/>
        <dbReference type="Rhea" id="RHEA-COMP:9584"/>
        <dbReference type="Rhea" id="RHEA-COMP:9587"/>
        <dbReference type="ChEBI" id="CHEBI:15378"/>
        <dbReference type="ChEBI" id="CHEBI:15444"/>
        <dbReference type="ChEBI" id="CHEBI:57498"/>
        <dbReference type="ChEBI" id="CHEBI:456216"/>
        <dbReference type="EC" id="2.4.1.21"/>
    </reaction>
</comment>
<keyword evidence="12" id="KW-1185">Reference proteome</keyword>
<dbReference type="InterPro" id="IPR013534">
    <property type="entry name" value="Starch_synth_cat_dom"/>
</dbReference>
<name>A0A1T4M452_TREPO</name>
<dbReference type="Proteomes" id="UP000190423">
    <property type="component" value="Unassembled WGS sequence"/>
</dbReference>
<gene>
    <name evidence="8" type="primary">glgA</name>
    <name evidence="11" type="ORF">SAMN02745149_01823</name>
</gene>
<dbReference type="EC" id="2.4.1.21" evidence="8"/>
<dbReference type="STRING" id="261392.SAMN02745149_01823"/>
<dbReference type="EMBL" id="FUWG01000014">
    <property type="protein sequence ID" value="SJZ61558.1"/>
    <property type="molecule type" value="Genomic_DNA"/>
</dbReference>
<evidence type="ECO:0000256" key="3">
    <source>
        <dbReference type="ARBA" id="ARBA00004964"/>
    </source>
</evidence>
<dbReference type="SUPFAM" id="SSF53756">
    <property type="entry name" value="UDP-Glycosyltransferase/glycogen phosphorylase"/>
    <property type="match status" value="1"/>
</dbReference>
<evidence type="ECO:0000259" key="10">
    <source>
        <dbReference type="Pfam" id="PF08323"/>
    </source>
</evidence>
<dbReference type="UniPathway" id="UPA00164"/>
<evidence type="ECO:0000313" key="12">
    <source>
        <dbReference type="Proteomes" id="UP000190423"/>
    </source>
</evidence>
<proteinExistence type="inferred from homology"/>